<gene>
    <name evidence="3" type="ORF">DD559_11905</name>
</gene>
<feature type="compositionally biased region" description="Pro residues" evidence="1">
    <location>
        <begin position="127"/>
        <end position="143"/>
    </location>
</feature>
<dbReference type="RefSeq" id="WP_116469368.1">
    <property type="nucleotide sequence ID" value="NZ_QENQ01000001.1"/>
</dbReference>
<dbReference type="PANTHER" id="PTHR38590">
    <property type="entry name" value="BLL0828 PROTEIN"/>
    <property type="match status" value="1"/>
</dbReference>
<protein>
    <recommendedName>
        <fullName evidence="2">DUF559 domain-containing protein</fullName>
    </recommendedName>
</protein>
<dbReference type="Proteomes" id="UP000245890">
    <property type="component" value="Unassembled WGS sequence"/>
</dbReference>
<proteinExistence type="predicted"/>
<dbReference type="PANTHER" id="PTHR38590:SF1">
    <property type="entry name" value="BLL0828 PROTEIN"/>
    <property type="match status" value="1"/>
</dbReference>
<dbReference type="InterPro" id="IPR011335">
    <property type="entry name" value="Restrct_endonuc-II-like"/>
</dbReference>
<evidence type="ECO:0000313" key="3">
    <source>
        <dbReference type="EMBL" id="PVX29951.1"/>
    </source>
</evidence>
<dbReference type="Gene3D" id="3.40.960.10">
    <property type="entry name" value="VSR Endonuclease"/>
    <property type="match status" value="1"/>
</dbReference>
<dbReference type="EMBL" id="QENQ01000001">
    <property type="protein sequence ID" value="PVX29951.1"/>
    <property type="molecule type" value="Genomic_DNA"/>
</dbReference>
<sequence>MRLEGSENSRQNAKHLREEMTPPEIALWLALRKNDAGLRFRKQHPAGPYILDFYCAPAALAIEVDGEAHARGDRPERDATRDSWLKAQGVRVLRYTAMDVRNHTEGVVRQILAVAIDRRAKLQAARRPPPPSPPAPPPPGGGG</sequence>
<evidence type="ECO:0000313" key="4">
    <source>
        <dbReference type="Proteomes" id="UP000245890"/>
    </source>
</evidence>
<evidence type="ECO:0000259" key="2">
    <source>
        <dbReference type="Pfam" id="PF04480"/>
    </source>
</evidence>
<dbReference type="InterPro" id="IPR007569">
    <property type="entry name" value="DUF559"/>
</dbReference>
<dbReference type="CDD" id="cd01038">
    <property type="entry name" value="Endonuclease_DUF559"/>
    <property type="match status" value="1"/>
</dbReference>
<reference evidence="3 4" key="1">
    <citation type="submission" date="2018-05" db="EMBL/GenBank/DDBJ databases">
        <title>Description of Sphingomonas pokkalii sp nov, isolated from the rhizosphere of saline tolerant pokkali rice and its draft genome analysis.</title>
        <authorList>
            <person name="Menon R."/>
            <person name="Kumari S."/>
            <person name="Rameshkumar N."/>
        </authorList>
    </citation>
    <scope>NUCLEOTIDE SEQUENCE [LARGE SCALE GENOMIC DNA]</scope>
    <source>
        <strain evidence="3 4">L3B27</strain>
    </source>
</reference>
<dbReference type="SUPFAM" id="SSF52980">
    <property type="entry name" value="Restriction endonuclease-like"/>
    <property type="match status" value="1"/>
</dbReference>
<dbReference type="OrthoDB" id="9798754at2"/>
<dbReference type="Pfam" id="PF04480">
    <property type="entry name" value="DUF559"/>
    <property type="match status" value="1"/>
</dbReference>
<feature type="region of interest" description="Disordered" evidence="1">
    <location>
        <begin position="120"/>
        <end position="143"/>
    </location>
</feature>
<name>A0A2U0SF73_9SPHN</name>
<feature type="domain" description="DUF559" evidence="2">
    <location>
        <begin position="8"/>
        <end position="114"/>
    </location>
</feature>
<accession>A0A2U0SF73</accession>
<comment type="caution">
    <text evidence="3">The sequence shown here is derived from an EMBL/GenBank/DDBJ whole genome shotgun (WGS) entry which is preliminary data.</text>
</comment>
<evidence type="ECO:0000256" key="1">
    <source>
        <dbReference type="SAM" id="MobiDB-lite"/>
    </source>
</evidence>
<keyword evidence="4" id="KW-1185">Reference proteome</keyword>
<dbReference type="AlphaFoldDB" id="A0A2U0SF73"/>
<organism evidence="3 4">
    <name type="scientific">Sphingomonas pokkalii</name>
    <dbReference type="NCBI Taxonomy" id="2175090"/>
    <lineage>
        <taxon>Bacteria</taxon>
        <taxon>Pseudomonadati</taxon>
        <taxon>Pseudomonadota</taxon>
        <taxon>Alphaproteobacteria</taxon>
        <taxon>Sphingomonadales</taxon>
        <taxon>Sphingomonadaceae</taxon>
        <taxon>Sphingomonas</taxon>
    </lineage>
</organism>
<dbReference type="InterPro" id="IPR047216">
    <property type="entry name" value="Endonuclease_DUF559_bact"/>
</dbReference>